<evidence type="ECO:0000256" key="1">
    <source>
        <dbReference type="ARBA" id="ARBA00004236"/>
    </source>
</evidence>
<evidence type="ECO:0000256" key="5">
    <source>
        <dbReference type="ARBA" id="ARBA00022692"/>
    </source>
</evidence>
<gene>
    <name evidence="11" type="ORF">FHS49_001768</name>
</gene>
<keyword evidence="6 9" id="KW-1133">Transmembrane helix</keyword>
<keyword evidence="8" id="KW-0270">Exopolysaccharide synthesis</keyword>
<evidence type="ECO:0000256" key="8">
    <source>
        <dbReference type="ARBA" id="ARBA00023169"/>
    </source>
</evidence>
<keyword evidence="5 9" id="KW-0812">Transmembrane</keyword>
<keyword evidence="7 9" id="KW-0472">Membrane</keyword>
<dbReference type="EMBL" id="JACIJC010000003">
    <property type="protein sequence ID" value="MBB5685752.1"/>
    <property type="molecule type" value="Genomic_DNA"/>
</dbReference>
<protein>
    <submittedName>
        <fullName evidence="11">Exopolysaccharide production protein ExoY</fullName>
    </submittedName>
</protein>
<name>A0A7W9AHS4_9SPHN</name>
<keyword evidence="12" id="KW-1185">Reference proteome</keyword>
<keyword evidence="4" id="KW-0808">Transferase</keyword>
<dbReference type="GO" id="GO:0005886">
    <property type="term" value="C:plasma membrane"/>
    <property type="evidence" value="ECO:0007669"/>
    <property type="project" value="UniProtKB-SubCell"/>
</dbReference>
<organism evidence="11 12">
    <name type="scientific">Sphingobium boeckii</name>
    <dbReference type="NCBI Taxonomy" id="1082345"/>
    <lineage>
        <taxon>Bacteria</taxon>
        <taxon>Pseudomonadati</taxon>
        <taxon>Pseudomonadota</taxon>
        <taxon>Alphaproteobacteria</taxon>
        <taxon>Sphingomonadales</taxon>
        <taxon>Sphingomonadaceae</taxon>
        <taxon>Sphingobium</taxon>
    </lineage>
</organism>
<evidence type="ECO:0000313" key="12">
    <source>
        <dbReference type="Proteomes" id="UP000549617"/>
    </source>
</evidence>
<evidence type="ECO:0000256" key="7">
    <source>
        <dbReference type="ARBA" id="ARBA00023136"/>
    </source>
</evidence>
<dbReference type="RefSeq" id="WP_184017530.1">
    <property type="nucleotide sequence ID" value="NZ_JACIJC010000003.1"/>
</dbReference>
<evidence type="ECO:0000313" key="11">
    <source>
        <dbReference type="EMBL" id="MBB5685752.1"/>
    </source>
</evidence>
<dbReference type="InterPro" id="IPR003362">
    <property type="entry name" value="Bact_transf"/>
</dbReference>
<dbReference type="PANTHER" id="PTHR30576:SF4">
    <property type="entry name" value="UNDECAPRENYL-PHOSPHATE GALACTOSE PHOSPHOTRANSFERASE"/>
    <property type="match status" value="1"/>
</dbReference>
<feature type="domain" description="Bacterial sugar transferase" evidence="10">
    <location>
        <begin position="47"/>
        <end position="237"/>
    </location>
</feature>
<keyword evidence="3" id="KW-1003">Cell membrane</keyword>
<proteinExistence type="inferred from homology"/>
<comment type="caution">
    <text evidence="11">The sequence shown here is derived from an EMBL/GenBank/DDBJ whole genome shotgun (WGS) entry which is preliminary data.</text>
</comment>
<dbReference type="AlphaFoldDB" id="A0A7W9AHS4"/>
<dbReference type="PANTHER" id="PTHR30576">
    <property type="entry name" value="COLANIC BIOSYNTHESIS UDP-GLUCOSE LIPID CARRIER TRANSFERASE"/>
    <property type="match status" value="1"/>
</dbReference>
<accession>A0A7W9AHS4</accession>
<sequence length="243" mass="26881">MFASKSAFVNGGPAYPDAIDLNFQAESAPTDAAGETGRGKSPFDYGRSADLALAGVILIAALPVLVLICLAIWAQDGGSPIFAHRRIGRNGRTFPCLKLRTMVMNADDRLRHLLESDPQAAEEWARDQKLRSDPRITPLGQFLRKSSLDELPQLINVMVGHMSVVGPRPIVEAEVPRYGRYFGYYCSVRPGITGLWQISGRNNTSYRRRVAIDTVYSRQKTVAFDFWIMGQTIPALLTSKGCY</sequence>
<feature type="transmembrane region" description="Helical" evidence="9">
    <location>
        <begin position="51"/>
        <end position="74"/>
    </location>
</feature>
<evidence type="ECO:0000256" key="2">
    <source>
        <dbReference type="ARBA" id="ARBA00006464"/>
    </source>
</evidence>
<evidence type="ECO:0000256" key="9">
    <source>
        <dbReference type="SAM" id="Phobius"/>
    </source>
</evidence>
<comment type="similarity">
    <text evidence="2">Belongs to the bacterial sugar transferase family.</text>
</comment>
<evidence type="ECO:0000256" key="6">
    <source>
        <dbReference type="ARBA" id="ARBA00022989"/>
    </source>
</evidence>
<dbReference type="GO" id="GO:0000271">
    <property type="term" value="P:polysaccharide biosynthetic process"/>
    <property type="evidence" value="ECO:0007669"/>
    <property type="project" value="UniProtKB-KW"/>
</dbReference>
<evidence type="ECO:0000256" key="3">
    <source>
        <dbReference type="ARBA" id="ARBA00022475"/>
    </source>
</evidence>
<dbReference type="Proteomes" id="UP000549617">
    <property type="component" value="Unassembled WGS sequence"/>
</dbReference>
<dbReference type="GO" id="GO:0016780">
    <property type="term" value="F:phosphotransferase activity, for other substituted phosphate groups"/>
    <property type="evidence" value="ECO:0007669"/>
    <property type="project" value="TreeGrafter"/>
</dbReference>
<evidence type="ECO:0000259" key="10">
    <source>
        <dbReference type="Pfam" id="PF02397"/>
    </source>
</evidence>
<evidence type="ECO:0000256" key="4">
    <source>
        <dbReference type="ARBA" id="ARBA00022679"/>
    </source>
</evidence>
<reference evidence="11 12" key="1">
    <citation type="submission" date="2020-08" db="EMBL/GenBank/DDBJ databases">
        <title>Genomic Encyclopedia of Type Strains, Phase IV (KMG-IV): sequencing the most valuable type-strain genomes for metagenomic binning, comparative biology and taxonomic classification.</title>
        <authorList>
            <person name="Goeker M."/>
        </authorList>
    </citation>
    <scope>NUCLEOTIDE SEQUENCE [LARGE SCALE GENOMIC DNA]</scope>
    <source>
        <strain evidence="11 12">DSM 25079</strain>
    </source>
</reference>
<dbReference type="Pfam" id="PF02397">
    <property type="entry name" value="Bac_transf"/>
    <property type="match status" value="1"/>
</dbReference>
<comment type="subcellular location">
    <subcellularLocation>
        <location evidence="1">Cell membrane</location>
    </subcellularLocation>
</comment>